<evidence type="ECO:0000313" key="2">
    <source>
        <dbReference type="EMBL" id="PTB87920.1"/>
    </source>
</evidence>
<dbReference type="PANTHER" id="PTHR38690:SF1">
    <property type="entry name" value="PROTEASE"/>
    <property type="match status" value="1"/>
</dbReference>
<proteinExistence type="predicted"/>
<feature type="non-terminal residue" evidence="2">
    <location>
        <position position="227"/>
    </location>
</feature>
<dbReference type="InterPro" id="IPR025263">
    <property type="entry name" value="YhdP_central"/>
</dbReference>
<feature type="domain" description="YhdP central" evidence="1">
    <location>
        <begin position="8"/>
        <end position="226"/>
    </location>
</feature>
<evidence type="ECO:0000313" key="3">
    <source>
        <dbReference type="Proteomes" id="UP000242087"/>
    </source>
</evidence>
<dbReference type="EMBL" id="PYVF01000139">
    <property type="protein sequence ID" value="PTB87920.1"/>
    <property type="molecule type" value="Genomic_DNA"/>
</dbReference>
<dbReference type="Proteomes" id="UP000242087">
    <property type="component" value="Unassembled WGS sequence"/>
</dbReference>
<name>A0A2T4D276_9GAMM</name>
<evidence type="ECO:0000259" key="1">
    <source>
        <dbReference type="Pfam" id="PF13116"/>
    </source>
</evidence>
<dbReference type="PANTHER" id="PTHR38690">
    <property type="entry name" value="PROTEASE-RELATED"/>
    <property type="match status" value="1"/>
</dbReference>
<dbReference type="AlphaFoldDB" id="A0A2T4D276"/>
<accession>A0A2T4D276</accession>
<comment type="caution">
    <text evidence="2">The sequence shown here is derived from an EMBL/GenBank/DDBJ whole genome shotgun (WGS) entry which is preliminary data.</text>
</comment>
<sequence length="227" mass="25277">LGQIVEGDLNGAPDGEDYRVDLGLTGAWQNFDSDLVSGVFDWTGRLQLVLEPEAYSFNWQQRSDLAALELELPTPLRKSSDVAIPWQLQVSGGNDSILINSQYGDQALLELQLDGAATELQQGFLRVGEGVPSEPNPNTLRLNPNFMVEIGHDEIVLEDWIDTIAAFAELGEQAPAEGRERYRFLRPDYIEVVTPAFQFGDHQLSNFDGILWPTDEGWLFRANADQA</sequence>
<feature type="non-terminal residue" evidence="2">
    <location>
        <position position="1"/>
    </location>
</feature>
<reference evidence="2 3" key="1">
    <citation type="submission" date="2018-03" db="EMBL/GenBank/DDBJ databases">
        <title>Cross-interface Injection: A General Nanoliter Liquid Handling Method Applied to Single Cells Genome Amplification Automated Nanoliter Liquid Handling Applied to Single Cell Multiple Displacement Amplification.</title>
        <authorList>
            <person name="Yun J."/>
            <person name="Xu P."/>
            <person name="Xu J."/>
            <person name="Dai X."/>
            <person name="Wang Y."/>
            <person name="Zheng X."/>
            <person name="Cao C."/>
            <person name="Yi Q."/>
            <person name="Zhu Y."/>
            <person name="Wang L."/>
            <person name="Dong Z."/>
            <person name="Huang Y."/>
            <person name="Huang L."/>
            <person name="Du W."/>
        </authorList>
    </citation>
    <scope>NUCLEOTIDE SEQUENCE [LARGE SCALE GENOMIC DNA]</scope>
    <source>
        <strain evidence="2 3">A12-4</strain>
    </source>
</reference>
<dbReference type="InterPro" id="IPR011836">
    <property type="entry name" value="YhdP"/>
</dbReference>
<dbReference type="Pfam" id="PF13116">
    <property type="entry name" value="YhdP"/>
    <property type="match status" value="1"/>
</dbReference>
<protein>
    <recommendedName>
        <fullName evidence="1">YhdP central domain-containing protein</fullName>
    </recommendedName>
</protein>
<gene>
    <name evidence="2" type="ORF">C9927_04880</name>
</gene>
<organism evidence="2 3">
    <name type="scientific">Pseudidiomarina aestuarii</name>
    <dbReference type="NCBI Taxonomy" id="624146"/>
    <lineage>
        <taxon>Bacteria</taxon>
        <taxon>Pseudomonadati</taxon>
        <taxon>Pseudomonadota</taxon>
        <taxon>Gammaproteobacteria</taxon>
        <taxon>Alteromonadales</taxon>
        <taxon>Idiomarinaceae</taxon>
        <taxon>Pseudidiomarina</taxon>
    </lineage>
</organism>